<comment type="caution">
    <text evidence="6">The sequence shown here is derived from an EMBL/GenBank/DDBJ whole genome shotgun (WGS) entry which is preliminary data.</text>
</comment>
<dbReference type="SUPFAM" id="SSF53697">
    <property type="entry name" value="SIS domain"/>
    <property type="match status" value="1"/>
</dbReference>
<sequence>MPPKPRISSPINGSDNILEVARTKRDELRKSDRKVCDVVLADPKRILNATVAETAEWADVSQPTVIRFCTSIGCQGYQDFKLRLAQSLALGTPATHSVILDTDSPTAVAEKIFDYAITSLDWVRNHIDPHSIAQAVEILDKANRIEFFGFGASGIVARDAQQKFPLFGVPCGAEIDSHQQVMVVSMLKPGDVVVAISNTGATRSIIEAARLARERGCQVIGLVGMNGPLTDHCDVVILVETLENTNIYTPTISRIAALTVIDILSTAIALRRGDEHIERFTRMKRHLSYLRTTERI</sequence>
<evidence type="ECO:0000259" key="4">
    <source>
        <dbReference type="PROSITE" id="PS51071"/>
    </source>
</evidence>
<dbReference type="PROSITE" id="PS51071">
    <property type="entry name" value="HTH_RPIR"/>
    <property type="match status" value="1"/>
</dbReference>
<dbReference type="GO" id="GO:0097367">
    <property type="term" value="F:carbohydrate derivative binding"/>
    <property type="evidence" value="ECO:0007669"/>
    <property type="project" value="InterPro"/>
</dbReference>
<evidence type="ECO:0000256" key="2">
    <source>
        <dbReference type="ARBA" id="ARBA00023125"/>
    </source>
</evidence>
<accession>A0A2P7SH47</accession>
<dbReference type="OrthoDB" id="8582409at2"/>
<dbReference type="PANTHER" id="PTHR30514">
    <property type="entry name" value="GLUCOKINASE"/>
    <property type="match status" value="1"/>
</dbReference>
<name>A0A2P7SH47_9HYPH</name>
<dbReference type="InterPro" id="IPR036388">
    <property type="entry name" value="WH-like_DNA-bd_sf"/>
</dbReference>
<dbReference type="Gene3D" id="1.10.10.10">
    <property type="entry name" value="Winged helix-like DNA-binding domain superfamily/Winged helix DNA-binding domain"/>
    <property type="match status" value="1"/>
</dbReference>
<evidence type="ECO:0000256" key="3">
    <source>
        <dbReference type="ARBA" id="ARBA00023163"/>
    </source>
</evidence>
<dbReference type="EMBL" id="PXYK01000007">
    <property type="protein sequence ID" value="PSJ61715.1"/>
    <property type="molecule type" value="Genomic_DNA"/>
</dbReference>
<dbReference type="InterPro" id="IPR046348">
    <property type="entry name" value="SIS_dom_sf"/>
</dbReference>
<keyword evidence="7" id="KW-1185">Reference proteome</keyword>
<organism evidence="6 7">
    <name type="scientific">Kumtagia ephedrae</name>
    <dbReference type="NCBI Taxonomy" id="2116701"/>
    <lineage>
        <taxon>Bacteria</taxon>
        <taxon>Pseudomonadati</taxon>
        <taxon>Pseudomonadota</taxon>
        <taxon>Alphaproteobacteria</taxon>
        <taxon>Hyphomicrobiales</taxon>
        <taxon>Phyllobacteriaceae</taxon>
        <taxon>Kumtagia</taxon>
    </lineage>
</organism>
<dbReference type="RefSeq" id="WP_106771823.1">
    <property type="nucleotide sequence ID" value="NZ_PXYK01000007.1"/>
</dbReference>
<dbReference type="InterPro" id="IPR009057">
    <property type="entry name" value="Homeodomain-like_sf"/>
</dbReference>
<dbReference type="InterPro" id="IPR000281">
    <property type="entry name" value="HTH_RpiR"/>
</dbReference>
<protein>
    <submittedName>
        <fullName evidence="6">MurR/RpiR family transcriptional regulator</fullName>
    </submittedName>
</protein>
<dbReference type="GO" id="GO:1901135">
    <property type="term" value="P:carbohydrate derivative metabolic process"/>
    <property type="evidence" value="ECO:0007669"/>
    <property type="project" value="InterPro"/>
</dbReference>
<dbReference type="GO" id="GO:0003677">
    <property type="term" value="F:DNA binding"/>
    <property type="evidence" value="ECO:0007669"/>
    <property type="project" value="UniProtKB-KW"/>
</dbReference>
<dbReference type="SUPFAM" id="SSF46689">
    <property type="entry name" value="Homeodomain-like"/>
    <property type="match status" value="1"/>
</dbReference>
<evidence type="ECO:0000259" key="5">
    <source>
        <dbReference type="PROSITE" id="PS51464"/>
    </source>
</evidence>
<dbReference type="AlphaFoldDB" id="A0A2P7SH47"/>
<keyword evidence="3" id="KW-0804">Transcription</keyword>
<dbReference type="InterPro" id="IPR047640">
    <property type="entry name" value="RpiR-like"/>
</dbReference>
<dbReference type="Pfam" id="PF01418">
    <property type="entry name" value="HTH_6"/>
    <property type="match status" value="1"/>
</dbReference>
<evidence type="ECO:0000256" key="1">
    <source>
        <dbReference type="ARBA" id="ARBA00023015"/>
    </source>
</evidence>
<dbReference type="PANTHER" id="PTHR30514:SF1">
    <property type="entry name" value="HTH-TYPE TRANSCRIPTIONAL REGULATOR HEXR-RELATED"/>
    <property type="match status" value="1"/>
</dbReference>
<keyword evidence="1" id="KW-0805">Transcription regulation</keyword>
<dbReference type="CDD" id="cd05013">
    <property type="entry name" value="SIS_RpiR"/>
    <property type="match status" value="1"/>
</dbReference>
<keyword evidence="2" id="KW-0238">DNA-binding</keyword>
<dbReference type="Proteomes" id="UP000241229">
    <property type="component" value="Unassembled WGS sequence"/>
</dbReference>
<proteinExistence type="predicted"/>
<evidence type="ECO:0000313" key="7">
    <source>
        <dbReference type="Proteomes" id="UP000241229"/>
    </source>
</evidence>
<dbReference type="InterPro" id="IPR001347">
    <property type="entry name" value="SIS_dom"/>
</dbReference>
<feature type="domain" description="HTH rpiR-type" evidence="4">
    <location>
        <begin position="15"/>
        <end position="91"/>
    </location>
</feature>
<feature type="domain" description="SIS" evidence="5">
    <location>
        <begin position="135"/>
        <end position="274"/>
    </location>
</feature>
<dbReference type="InterPro" id="IPR035472">
    <property type="entry name" value="RpiR-like_SIS"/>
</dbReference>
<gene>
    <name evidence="6" type="ORF">C7I84_08905</name>
</gene>
<reference evidence="6 7" key="1">
    <citation type="submission" date="2018-03" db="EMBL/GenBank/DDBJ databases">
        <title>The draft genome of Mesorhizobium sp. 6GN-30.</title>
        <authorList>
            <person name="Liu L."/>
            <person name="Li L."/>
            <person name="Wang T."/>
            <person name="Zhang X."/>
            <person name="Liang L."/>
        </authorList>
    </citation>
    <scope>NUCLEOTIDE SEQUENCE [LARGE SCALE GENOMIC DNA]</scope>
    <source>
        <strain evidence="6 7">6GN30</strain>
    </source>
</reference>
<dbReference type="Pfam" id="PF01380">
    <property type="entry name" value="SIS"/>
    <property type="match status" value="1"/>
</dbReference>
<dbReference type="Gene3D" id="3.40.50.10490">
    <property type="entry name" value="Glucose-6-phosphate isomerase like protein, domain 1"/>
    <property type="match status" value="1"/>
</dbReference>
<dbReference type="GO" id="GO:0003700">
    <property type="term" value="F:DNA-binding transcription factor activity"/>
    <property type="evidence" value="ECO:0007669"/>
    <property type="project" value="InterPro"/>
</dbReference>
<evidence type="ECO:0000313" key="6">
    <source>
        <dbReference type="EMBL" id="PSJ61715.1"/>
    </source>
</evidence>
<dbReference type="PROSITE" id="PS51464">
    <property type="entry name" value="SIS"/>
    <property type="match status" value="1"/>
</dbReference>